<dbReference type="RefSeq" id="WP_062422117.1">
    <property type="nucleotide sequence ID" value="NZ_BBYA01000010.1"/>
</dbReference>
<dbReference type="AlphaFoldDB" id="A0A0P6XGN9"/>
<evidence type="ECO:0000256" key="1">
    <source>
        <dbReference type="SAM" id="Phobius"/>
    </source>
</evidence>
<keyword evidence="1" id="KW-0812">Transmembrane</keyword>
<accession>A0A0P6XGN9</accession>
<evidence type="ECO:0000313" key="3">
    <source>
        <dbReference type="Proteomes" id="UP000050430"/>
    </source>
</evidence>
<protein>
    <submittedName>
        <fullName evidence="2">Uncharacterized protein</fullName>
    </submittedName>
</protein>
<keyword evidence="3" id="KW-1185">Reference proteome</keyword>
<feature type="transmembrane region" description="Helical" evidence="1">
    <location>
        <begin position="107"/>
        <end position="127"/>
    </location>
</feature>
<feature type="transmembrane region" description="Helical" evidence="1">
    <location>
        <begin position="61"/>
        <end position="79"/>
    </location>
</feature>
<comment type="caution">
    <text evidence="2">The sequence shown here is derived from an EMBL/GenBank/DDBJ whole genome shotgun (WGS) entry which is preliminary data.</text>
</comment>
<feature type="transmembrane region" description="Helical" evidence="1">
    <location>
        <begin position="185"/>
        <end position="205"/>
    </location>
</feature>
<reference evidence="2 3" key="1">
    <citation type="submission" date="2015-07" db="EMBL/GenBank/DDBJ databases">
        <title>Genome sequence of Leptolinea tardivitalis DSM 16556.</title>
        <authorList>
            <person name="Hemp J."/>
            <person name="Ward L.M."/>
            <person name="Pace L.A."/>
            <person name="Fischer W.W."/>
        </authorList>
    </citation>
    <scope>NUCLEOTIDE SEQUENCE [LARGE SCALE GENOMIC DNA]</scope>
    <source>
        <strain evidence="2 3">YMTK-2</strain>
    </source>
</reference>
<dbReference type="EMBL" id="LGCK01000014">
    <property type="protein sequence ID" value="KPL70255.1"/>
    <property type="molecule type" value="Genomic_DNA"/>
</dbReference>
<feature type="transmembrane region" description="Helical" evidence="1">
    <location>
        <begin position="148"/>
        <end position="169"/>
    </location>
</feature>
<name>A0A0P6XGN9_9CHLR</name>
<proteinExistence type="predicted"/>
<keyword evidence="1" id="KW-1133">Transmembrane helix</keyword>
<dbReference type="Proteomes" id="UP000050430">
    <property type="component" value="Unassembled WGS sequence"/>
</dbReference>
<feature type="transmembrane region" description="Helical" evidence="1">
    <location>
        <begin position="217"/>
        <end position="236"/>
    </location>
</feature>
<sequence>MTFLPPVSSFDRKSPASTRLTFGLFFLMCTLAGILSLSAVINLPPSESKSAVIASFSPWRIFTWGFLGLGTLISLGLFIKSQVTPDWSTRVETIIHTWHKTHSFLSSAYFCLSLALILLLGGLDYLMDVQRFPRMAYYIFLYVRLRPICLWLMAVTIISLILTFTYRWLTLSLRDFLPSNRASRAGAYCLLVVFAGTLVMWVNLLRDPIFFEDKSSLWLPMIFISIPVLFIGLFLIDRQGKSKTE</sequence>
<keyword evidence="1" id="KW-0472">Membrane</keyword>
<organism evidence="2 3">
    <name type="scientific">Leptolinea tardivitalis</name>
    <dbReference type="NCBI Taxonomy" id="229920"/>
    <lineage>
        <taxon>Bacteria</taxon>
        <taxon>Bacillati</taxon>
        <taxon>Chloroflexota</taxon>
        <taxon>Anaerolineae</taxon>
        <taxon>Anaerolineales</taxon>
        <taxon>Anaerolineaceae</taxon>
        <taxon>Leptolinea</taxon>
    </lineage>
</organism>
<evidence type="ECO:0000313" key="2">
    <source>
        <dbReference type="EMBL" id="KPL70255.1"/>
    </source>
</evidence>
<feature type="transmembrane region" description="Helical" evidence="1">
    <location>
        <begin position="20"/>
        <end position="41"/>
    </location>
</feature>
<gene>
    <name evidence="2" type="ORF">ADM99_13850</name>
</gene>